<dbReference type="HOGENOM" id="CLU_030808_0_0_1"/>
<dbReference type="Pfam" id="PF01851">
    <property type="entry name" value="PC_rep"/>
    <property type="match status" value="3"/>
</dbReference>
<dbReference type="FunFam" id="1.25.10.10:FF:000426">
    <property type="entry name" value="Proteasome 26S subunit, non-ATPase 1"/>
    <property type="match status" value="1"/>
</dbReference>
<sequence length="607" mass="67905">MALTMHPKMKITSASGIISLLEEDRPELKSFALSKLNDIVDEFWAEISEVIAKIEVLYEDESFNKRKLASLVASKVYYHLGSFEDSLTYALGAEDLFDVNDDSEYVSTIIAKSIDHYTKLRIKMITTSDGDKVQIDQRLEDIVNRMFKRCFDDNQFKQAIGIAMETRRMDIFERSILESDNVTAMLDYAFRITMSLVENRHYRNDILKILVKIYKNLKTPDYVNMCQCLIFLDDAQSIADVLDKLVREDETSSLMAYQIAFDLYESATQNFLTRVLQAIRITAPIPSLVGPPQKAKNDKDESKKEEPEQMDTDQVDQKDQASTSAEPVKEPEVEKVKKEDLKGGDALRQERLEKLAVILSGETTIELELQFLIRNNHTDMLILKHTKDAVRNSVCHTATVIANSIMHCGTTSDQFLRDNLDWLARAVNWAKFTATASLGVIHKGHEKEALHLMQAYLPKDSGPGSGYIEGGGLYALGLIHANHGSNITDYLLSQLKDAQNEATRHGGCLGLGLAAMGTNRQDVYEQLKFNLYQDDAVTGEAAGIAMGLVMLGSKSPSAIEDMVAYAQETQHEKILRGLAIGISLTMFGSSSSSIGYAHHCHGLLWYG</sequence>
<dbReference type="InterPro" id="IPR002015">
    <property type="entry name" value="Proteasome/cyclosome_rpt"/>
</dbReference>
<feature type="region of interest" description="Disordered" evidence="3">
    <location>
        <begin position="289"/>
        <end position="341"/>
    </location>
</feature>
<accession>T1KE58</accession>
<feature type="compositionally biased region" description="Basic and acidic residues" evidence="3">
    <location>
        <begin position="295"/>
        <end position="307"/>
    </location>
</feature>
<evidence type="ECO:0000313" key="6">
    <source>
        <dbReference type="Proteomes" id="UP000015104"/>
    </source>
</evidence>
<dbReference type="GO" id="GO:0034515">
    <property type="term" value="C:proteasome storage granule"/>
    <property type="evidence" value="ECO:0007669"/>
    <property type="project" value="TreeGrafter"/>
</dbReference>
<evidence type="ECO:0000313" key="5">
    <source>
        <dbReference type="EnsemblMetazoa" id="tetur09g05390.1"/>
    </source>
</evidence>
<evidence type="ECO:0000256" key="2">
    <source>
        <dbReference type="ARBA" id="ARBA00022942"/>
    </source>
</evidence>
<dbReference type="GO" id="GO:0008540">
    <property type="term" value="C:proteasome regulatory particle, base subcomplex"/>
    <property type="evidence" value="ECO:0007669"/>
    <property type="project" value="TreeGrafter"/>
</dbReference>
<keyword evidence="2" id="KW-0647">Proteasome</keyword>
<dbReference type="eggNOG" id="KOG2062">
    <property type="taxonomic scope" value="Eukaryota"/>
</dbReference>
<proteinExistence type="predicted"/>
<dbReference type="InterPro" id="IPR016024">
    <property type="entry name" value="ARM-type_fold"/>
</dbReference>
<dbReference type="GO" id="GO:0043161">
    <property type="term" value="P:proteasome-mediated ubiquitin-dependent protein catabolic process"/>
    <property type="evidence" value="ECO:0007669"/>
    <property type="project" value="TreeGrafter"/>
</dbReference>
<keyword evidence="1" id="KW-0677">Repeat</keyword>
<reference evidence="5" key="2">
    <citation type="submission" date="2015-06" db="UniProtKB">
        <authorList>
            <consortium name="EnsemblMetazoa"/>
        </authorList>
    </citation>
    <scope>IDENTIFICATION</scope>
</reference>
<organism evidence="5 6">
    <name type="scientific">Tetranychus urticae</name>
    <name type="common">Two-spotted spider mite</name>
    <dbReference type="NCBI Taxonomy" id="32264"/>
    <lineage>
        <taxon>Eukaryota</taxon>
        <taxon>Metazoa</taxon>
        <taxon>Ecdysozoa</taxon>
        <taxon>Arthropoda</taxon>
        <taxon>Chelicerata</taxon>
        <taxon>Arachnida</taxon>
        <taxon>Acari</taxon>
        <taxon>Acariformes</taxon>
        <taxon>Trombidiformes</taxon>
        <taxon>Prostigmata</taxon>
        <taxon>Eleutherengona</taxon>
        <taxon>Raphignathae</taxon>
        <taxon>Tetranychoidea</taxon>
        <taxon>Tetranychidae</taxon>
        <taxon>Tetranychus</taxon>
    </lineage>
</organism>
<dbReference type="PANTHER" id="PTHR10943:SF2">
    <property type="entry name" value="26S PROTEASOME NON-ATPASE REGULATORY SUBUNIT 1"/>
    <property type="match status" value="1"/>
</dbReference>
<dbReference type="PANTHER" id="PTHR10943">
    <property type="entry name" value="26S PROTEASOME NON-ATPASE REGULATORY SUBUNIT"/>
    <property type="match status" value="1"/>
</dbReference>
<protein>
    <recommendedName>
        <fullName evidence="4">26S proteasome non-ATPase regulatory subunit 1/RPN2 N-terminal domain-containing protein</fullName>
    </recommendedName>
</protein>
<dbReference type="EnsemblMetazoa" id="tetur09g05390.1">
    <property type="protein sequence ID" value="tetur09g05390.1"/>
    <property type="gene ID" value="tetur09g05390"/>
</dbReference>
<dbReference type="SUPFAM" id="SSF48371">
    <property type="entry name" value="ARM repeat"/>
    <property type="match status" value="1"/>
</dbReference>
<dbReference type="EMBL" id="CAEY01002033">
    <property type="status" value="NOT_ANNOTATED_CDS"/>
    <property type="molecule type" value="Genomic_DNA"/>
</dbReference>
<evidence type="ECO:0000259" key="4">
    <source>
        <dbReference type="Pfam" id="PF21505"/>
    </source>
</evidence>
<dbReference type="Gene3D" id="1.25.10.10">
    <property type="entry name" value="Leucine-rich Repeat Variant"/>
    <property type="match status" value="1"/>
</dbReference>
<dbReference type="AlphaFoldDB" id="T1KE58"/>
<dbReference type="InterPro" id="IPR011989">
    <property type="entry name" value="ARM-like"/>
</dbReference>
<dbReference type="STRING" id="32264.T1KE58"/>
<name>T1KE58_TETUR</name>
<dbReference type="GO" id="GO:0005634">
    <property type="term" value="C:nucleus"/>
    <property type="evidence" value="ECO:0007669"/>
    <property type="project" value="TreeGrafter"/>
</dbReference>
<dbReference type="Pfam" id="PF21505">
    <property type="entry name" value="RPN2_N"/>
    <property type="match status" value="1"/>
</dbReference>
<dbReference type="InterPro" id="IPR048570">
    <property type="entry name" value="PSMD1_RPN2_N"/>
</dbReference>
<evidence type="ECO:0000256" key="3">
    <source>
        <dbReference type="SAM" id="MobiDB-lite"/>
    </source>
</evidence>
<feature type="compositionally biased region" description="Basic and acidic residues" evidence="3">
    <location>
        <begin position="327"/>
        <end position="341"/>
    </location>
</feature>
<evidence type="ECO:0000256" key="1">
    <source>
        <dbReference type="ARBA" id="ARBA00022737"/>
    </source>
</evidence>
<keyword evidence="6" id="KW-1185">Reference proteome</keyword>
<dbReference type="Proteomes" id="UP000015104">
    <property type="component" value="Unassembled WGS sequence"/>
</dbReference>
<feature type="domain" description="26S proteasome non-ATPase regulatory subunit 1/RPN2 N-terminal" evidence="4">
    <location>
        <begin position="12"/>
        <end position="280"/>
    </location>
</feature>
<reference evidence="6" key="1">
    <citation type="submission" date="2011-08" db="EMBL/GenBank/DDBJ databases">
        <authorList>
            <person name="Rombauts S."/>
        </authorList>
    </citation>
    <scope>NUCLEOTIDE SEQUENCE</scope>
    <source>
        <strain evidence="6">London</strain>
    </source>
</reference>